<dbReference type="PRINTS" id="PR00368">
    <property type="entry name" value="FADPNR"/>
</dbReference>
<reference evidence="12 13" key="1">
    <citation type="submission" date="2019-03" db="EMBL/GenBank/DDBJ databases">
        <title>Genomic Encyclopedia of Type Strains, Phase III (KMG-III): the genomes of soil and plant-associated and newly described type strains.</title>
        <authorList>
            <person name="Whitman W."/>
        </authorList>
    </citation>
    <scope>NUCLEOTIDE SEQUENCE [LARGE SCALE GENOMIC DNA]</scope>
    <source>
        <strain evidence="12 13">VKMAc-2574</strain>
    </source>
</reference>
<dbReference type="NCBIfam" id="NF005884">
    <property type="entry name" value="PRK07846.1"/>
    <property type="match status" value="1"/>
</dbReference>
<evidence type="ECO:0000256" key="4">
    <source>
        <dbReference type="ARBA" id="ARBA00022827"/>
    </source>
</evidence>
<feature type="domain" description="Pyridine nucleotide-disulphide oxidoreductase dimerisation" evidence="10">
    <location>
        <begin position="335"/>
        <end position="443"/>
    </location>
</feature>
<dbReference type="InterPro" id="IPR036188">
    <property type="entry name" value="FAD/NAD-bd_sf"/>
</dbReference>
<evidence type="ECO:0000256" key="7">
    <source>
        <dbReference type="ARBA" id="ARBA00023157"/>
    </source>
</evidence>
<dbReference type="EMBL" id="SODU01000001">
    <property type="protein sequence ID" value="TDW92859.1"/>
    <property type="molecule type" value="Genomic_DNA"/>
</dbReference>
<evidence type="ECO:0000313" key="13">
    <source>
        <dbReference type="Proteomes" id="UP000295060"/>
    </source>
</evidence>
<dbReference type="InterPro" id="IPR004099">
    <property type="entry name" value="Pyr_nucl-diS_OxRdtase_dimer"/>
</dbReference>
<dbReference type="Gene3D" id="3.50.50.60">
    <property type="entry name" value="FAD/NAD(P)-binding domain"/>
    <property type="match status" value="2"/>
</dbReference>
<dbReference type="PANTHER" id="PTHR43014">
    <property type="entry name" value="MERCURIC REDUCTASE"/>
    <property type="match status" value="1"/>
</dbReference>
<evidence type="ECO:0000256" key="3">
    <source>
        <dbReference type="ARBA" id="ARBA00022630"/>
    </source>
</evidence>
<protein>
    <submittedName>
        <fullName evidence="12">Mycothione reductase</fullName>
    </submittedName>
</protein>
<dbReference type="InterPro" id="IPR016156">
    <property type="entry name" value="FAD/NAD-linked_Rdtase_dimer_sf"/>
</dbReference>
<dbReference type="Proteomes" id="UP000295060">
    <property type="component" value="Unassembled WGS sequence"/>
</dbReference>
<dbReference type="Gene3D" id="3.30.390.30">
    <property type="match status" value="1"/>
</dbReference>
<dbReference type="PANTHER" id="PTHR43014:SF5">
    <property type="entry name" value="GLUTATHIONE REDUCTASE (NADPH)"/>
    <property type="match status" value="1"/>
</dbReference>
<keyword evidence="7" id="KW-1015">Disulfide bond</keyword>
<comment type="caution">
    <text evidence="12">The sequence shown here is derived from an EMBL/GenBank/DDBJ whole genome shotgun (WGS) entry which is preliminary data.</text>
</comment>
<dbReference type="PIRSF" id="PIRSF000350">
    <property type="entry name" value="Mercury_reductase_MerA"/>
    <property type="match status" value="1"/>
</dbReference>
<dbReference type="InterPro" id="IPR023753">
    <property type="entry name" value="FAD/NAD-binding_dom"/>
</dbReference>
<evidence type="ECO:0000256" key="2">
    <source>
        <dbReference type="ARBA" id="ARBA00007532"/>
    </source>
</evidence>
<feature type="domain" description="FAD/NAD(P)-binding" evidence="11">
    <location>
        <begin position="2"/>
        <end position="313"/>
    </location>
</feature>
<keyword evidence="6 9" id="KW-0560">Oxidoreductase</keyword>
<evidence type="ECO:0000256" key="5">
    <source>
        <dbReference type="ARBA" id="ARBA00022857"/>
    </source>
</evidence>
<organism evidence="12 13">
    <name type="scientific">Kribbella pratensis</name>
    <dbReference type="NCBI Taxonomy" id="2512112"/>
    <lineage>
        <taxon>Bacteria</taxon>
        <taxon>Bacillati</taxon>
        <taxon>Actinomycetota</taxon>
        <taxon>Actinomycetes</taxon>
        <taxon>Propionibacteriales</taxon>
        <taxon>Kribbellaceae</taxon>
        <taxon>Kribbella</taxon>
    </lineage>
</organism>
<keyword evidence="5" id="KW-0521">NADP</keyword>
<name>A0ABY2FJ82_9ACTN</name>
<keyword evidence="4 9" id="KW-0274">FAD</keyword>
<evidence type="ECO:0000256" key="8">
    <source>
        <dbReference type="ARBA" id="ARBA00023284"/>
    </source>
</evidence>
<comment type="similarity">
    <text evidence="2 9">Belongs to the class-I pyridine nucleotide-disulfide oxidoreductase family.</text>
</comment>
<keyword evidence="13" id="KW-1185">Reference proteome</keyword>
<dbReference type="PRINTS" id="PR00411">
    <property type="entry name" value="PNDRDTASEI"/>
</dbReference>
<dbReference type="SUPFAM" id="SSF55424">
    <property type="entry name" value="FAD/NAD-linked reductases, dimerisation (C-terminal) domain"/>
    <property type="match status" value="1"/>
</dbReference>
<evidence type="ECO:0000256" key="9">
    <source>
        <dbReference type="RuleBase" id="RU003691"/>
    </source>
</evidence>
<keyword evidence="8 9" id="KW-0676">Redox-active center</keyword>
<evidence type="ECO:0000259" key="11">
    <source>
        <dbReference type="Pfam" id="PF07992"/>
    </source>
</evidence>
<dbReference type="PROSITE" id="PS00076">
    <property type="entry name" value="PYRIDINE_REDOX_1"/>
    <property type="match status" value="1"/>
</dbReference>
<evidence type="ECO:0000256" key="1">
    <source>
        <dbReference type="ARBA" id="ARBA00001974"/>
    </source>
</evidence>
<dbReference type="SUPFAM" id="SSF51905">
    <property type="entry name" value="FAD/NAD(P)-binding domain"/>
    <property type="match status" value="1"/>
</dbReference>
<comment type="cofactor">
    <cofactor evidence="1">
        <name>FAD</name>
        <dbReference type="ChEBI" id="CHEBI:57692"/>
    </cofactor>
</comment>
<accession>A0ABY2FJ82</accession>
<dbReference type="InterPro" id="IPR012999">
    <property type="entry name" value="Pyr_OxRdtase_I_AS"/>
</dbReference>
<dbReference type="Pfam" id="PF02852">
    <property type="entry name" value="Pyr_redox_dim"/>
    <property type="match status" value="1"/>
</dbReference>
<evidence type="ECO:0000256" key="6">
    <source>
        <dbReference type="ARBA" id="ARBA00023002"/>
    </source>
</evidence>
<evidence type="ECO:0000259" key="10">
    <source>
        <dbReference type="Pfam" id="PF02852"/>
    </source>
</evidence>
<proteinExistence type="inferred from homology"/>
<sequence>MIVIGAGSGNMVIGDSFAGLDVAVVEERRFGGTCLNFGCIPSKMLAYAAEVADTVQRAGRYDVDAELLGLRWTELRDRVFARIDADEAKGRAGREASDFVTVYPGHARFLGPTRLQIELGAESVSVEADQIVIAAGGRPVIPPPVAASGLPYETSDTIMRIETPPRRLAILGGGYIAAELAHVFAAAGSEVVIIEQADHLLGPQDESVAQAYTELARHRFELHLGRELTKLEGGPGALRLRLDDGTTLTACTLLVAVGRTPNSDKLDLDKAGISTHDDGRIVVDKYQRTEVDGVYALGDICSPYPLKHVANREAETVAHNLRHPEDLRATDHGAVPAAVFTDPQVASVGSTEQDIRDAGSDYVAASTQFADVAYGWAIEDTTGFCKLLADRATGRLLGAHLLGPQAATLIQPLVVAMTLDIDVKTLAERPLWIHPALTEVVKETLRQLAA</sequence>
<dbReference type="Pfam" id="PF07992">
    <property type="entry name" value="Pyr_redox_2"/>
    <property type="match status" value="1"/>
</dbReference>
<evidence type="ECO:0000313" key="12">
    <source>
        <dbReference type="EMBL" id="TDW92859.1"/>
    </source>
</evidence>
<gene>
    <name evidence="12" type="ORF">EV137_0120</name>
</gene>
<dbReference type="InterPro" id="IPR001100">
    <property type="entry name" value="Pyr_nuc-diS_OxRdtase"/>
</dbReference>
<keyword evidence="3 9" id="KW-0285">Flavoprotein</keyword>